<accession>X0V0X5</accession>
<dbReference type="PANTHER" id="PTHR34218:SF4">
    <property type="entry name" value="ACYL-HOMOSERINE LACTONE ACYLASE QUIP"/>
    <property type="match status" value="1"/>
</dbReference>
<name>X0V0X5_9ZZZZ</name>
<gene>
    <name evidence="1" type="ORF">S01H1_35449</name>
</gene>
<evidence type="ECO:0000313" key="1">
    <source>
        <dbReference type="EMBL" id="GAG11754.1"/>
    </source>
</evidence>
<dbReference type="GO" id="GO:0016787">
    <property type="term" value="F:hydrolase activity"/>
    <property type="evidence" value="ECO:0007669"/>
    <property type="project" value="InterPro"/>
</dbReference>
<reference evidence="1" key="1">
    <citation type="journal article" date="2014" name="Front. Microbiol.">
        <title>High frequency of phylogenetically diverse reductive dehalogenase-homologous genes in deep subseafloor sedimentary metagenomes.</title>
        <authorList>
            <person name="Kawai M."/>
            <person name="Futagami T."/>
            <person name="Toyoda A."/>
            <person name="Takaki Y."/>
            <person name="Nishi S."/>
            <person name="Hori S."/>
            <person name="Arai W."/>
            <person name="Tsubouchi T."/>
            <person name="Morono Y."/>
            <person name="Uchiyama I."/>
            <person name="Ito T."/>
            <person name="Fujiyama A."/>
            <person name="Inagaki F."/>
            <person name="Takami H."/>
        </authorList>
    </citation>
    <scope>NUCLEOTIDE SEQUENCE</scope>
    <source>
        <strain evidence="1">Expedition CK06-06</strain>
    </source>
</reference>
<organism evidence="1">
    <name type="scientific">marine sediment metagenome</name>
    <dbReference type="NCBI Taxonomy" id="412755"/>
    <lineage>
        <taxon>unclassified sequences</taxon>
        <taxon>metagenomes</taxon>
        <taxon>ecological metagenomes</taxon>
    </lineage>
</organism>
<dbReference type="PANTHER" id="PTHR34218">
    <property type="entry name" value="PEPTIDASE S45 PENICILLIN AMIDASE"/>
    <property type="match status" value="1"/>
</dbReference>
<dbReference type="GO" id="GO:0017000">
    <property type="term" value="P:antibiotic biosynthetic process"/>
    <property type="evidence" value="ECO:0007669"/>
    <property type="project" value="InterPro"/>
</dbReference>
<dbReference type="Pfam" id="PF01804">
    <property type="entry name" value="Penicil_amidase"/>
    <property type="match status" value="1"/>
</dbReference>
<dbReference type="InterPro" id="IPR002692">
    <property type="entry name" value="S45"/>
</dbReference>
<dbReference type="AlphaFoldDB" id="X0V0X5"/>
<protein>
    <recommendedName>
        <fullName evidence="2">Penicillin acylase family protein</fullName>
    </recommendedName>
</protein>
<dbReference type="InterPro" id="IPR029055">
    <property type="entry name" value="Ntn_hydrolases_N"/>
</dbReference>
<proteinExistence type="predicted"/>
<dbReference type="SUPFAM" id="SSF56235">
    <property type="entry name" value="N-terminal nucleophile aminohydrolases (Ntn hydrolases)"/>
    <property type="match status" value="1"/>
</dbReference>
<evidence type="ECO:0008006" key="2">
    <source>
        <dbReference type="Google" id="ProtNLM"/>
    </source>
</evidence>
<sequence length="157" mass="17439">GQETTWSSVIMRSLEEAVGLLRERLGDDMSQWQWGRLHQMSFPHPLGRVKPLERVFSRGPYPAGGDQNTILQGAFNPAHPFVANITAVSYRQIVDLADLNRSVAVTPGGQSGQPGNRHYSDLLQRWLRGDYHPLLFDRQAIEAHAEGTLVLMPGSPA</sequence>
<dbReference type="EMBL" id="BARS01022156">
    <property type="protein sequence ID" value="GAG11754.1"/>
    <property type="molecule type" value="Genomic_DNA"/>
</dbReference>
<feature type="non-terminal residue" evidence="1">
    <location>
        <position position="1"/>
    </location>
</feature>
<dbReference type="Gene3D" id="3.60.20.10">
    <property type="entry name" value="Glutamine Phosphoribosylpyrophosphate, subunit 1, domain 1"/>
    <property type="match status" value="1"/>
</dbReference>
<comment type="caution">
    <text evidence="1">The sequence shown here is derived from an EMBL/GenBank/DDBJ whole genome shotgun (WGS) entry which is preliminary data.</text>
</comment>